<dbReference type="EMBL" id="MU004232">
    <property type="protein sequence ID" value="KAF2671822.1"/>
    <property type="molecule type" value="Genomic_DNA"/>
</dbReference>
<organism evidence="2 3">
    <name type="scientific">Microthyrium microscopicum</name>
    <dbReference type="NCBI Taxonomy" id="703497"/>
    <lineage>
        <taxon>Eukaryota</taxon>
        <taxon>Fungi</taxon>
        <taxon>Dikarya</taxon>
        <taxon>Ascomycota</taxon>
        <taxon>Pezizomycotina</taxon>
        <taxon>Dothideomycetes</taxon>
        <taxon>Dothideomycetes incertae sedis</taxon>
        <taxon>Microthyriales</taxon>
        <taxon>Microthyriaceae</taxon>
        <taxon>Microthyrium</taxon>
    </lineage>
</organism>
<evidence type="ECO:0000259" key="1">
    <source>
        <dbReference type="Pfam" id="PF06985"/>
    </source>
</evidence>
<feature type="domain" description="Heterokaryon incompatibility" evidence="1">
    <location>
        <begin position="69"/>
        <end position="292"/>
    </location>
</feature>
<dbReference type="PANTHER" id="PTHR24148:SF73">
    <property type="entry name" value="HET DOMAIN PROTEIN (AFU_ORTHOLOGUE AFUA_8G01020)"/>
    <property type="match status" value="1"/>
</dbReference>
<keyword evidence="3" id="KW-1185">Reference proteome</keyword>
<reference evidence="2" key="1">
    <citation type="journal article" date="2020" name="Stud. Mycol.">
        <title>101 Dothideomycetes genomes: a test case for predicting lifestyles and emergence of pathogens.</title>
        <authorList>
            <person name="Haridas S."/>
            <person name="Albert R."/>
            <person name="Binder M."/>
            <person name="Bloem J."/>
            <person name="Labutti K."/>
            <person name="Salamov A."/>
            <person name="Andreopoulos B."/>
            <person name="Baker S."/>
            <person name="Barry K."/>
            <person name="Bills G."/>
            <person name="Bluhm B."/>
            <person name="Cannon C."/>
            <person name="Castanera R."/>
            <person name="Culley D."/>
            <person name="Daum C."/>
            <person name="Ezra D."/>
            <person name="Gonzalez J."/>
            <person name="Henrissat B."/>
            <person name="Kuo A."/>
            <person name="Liang C."/>
            <person name="Lipzen A."/>
            <person name="Lutzoni F."/>
            <person name="Magnuson J."/>
            <person name="Mondo S."/>
            <person name="Nolan M."/>
            <person name="Ohm R."/>
            <person name="Pangilinan J."/>
            <person name="Park H.-J."/>
            <person name="Ramirez L."/>
            <person name="Alfaro M."/>
            <person name="Sun H."/>
            <person name="Tritt A."/>
            <person name="Yoshinaga Y."/>
            <person name="Zwiers L.-H."/>
            <person name="Turgeon B."/>
            <person name="Goodwin S."/>
            <person name="Spatafora J."/>
            <person name="Crous P."/>
            <person name="Grigoriev I."/>
        </authorList>
    </citation>
    <scope>NUCLEOTIDE SEQUENCE</scope>
    <source>
        <strain evidence="2">CBS 115976</strain>
    </source>
</reference>
<dbReference type="OrthoDB" id="3557394at2759"/>
<protein>
    <submittedName>
        <fullName evidence="2">HET-domain-containing protein</fullName>
    </submittedName>
</protein>
<name>A0A6A6UI05_9PEZI</name>
<dbReference type="AlphaFoldDB" id="A0A6A6UI05"/>
<accession>A0A6A6UI05</accession>
<dbReference type="InterPro" id="IPR052895">
    <property type="entry name" value="HetReg/Transcr_Mod"/>
</dbReference>
<gene>
    <name evidence="2" type="ORF">BT63DRAFT_452329</name>
</gene>
<dbReference type="Pfam" id="PF06985">
    <property type="entry name" value="HET"/>
    <property type="match status" value="1"/>
</dbReference>
<evidence type="ECO:0000313" key="3">
    <source>
        <dbReference type="Proteomes" id="UP000799302"/>
    </source>
</evidence>
<dbReference type="InterPro" id="IPR010730">
    <property type="entry name" value="HET"/>
</dbReference>
<dbReference type="PANTHER" id="PTHR24148">
    <property type="entry name" value="ANKYRIN REPEAT DOMAIN-CONTAINING PROTEIN 39 HOMOLOG-RELATED"/>
    <property type="match status" value="1"/>
</dbReference>
<evidence type="ECO:0000313" key="2">
    <source>
        <dbReference type="EMBL" id="KAF2671822.1"/>
    </source>
</evidence>
<dbReference type="Proteomes" id="UP000799302">
    <property type="component" value="Unassembled WGS sequence"/>
</dbReference>
<proteinExistence type="predicted"/>
<sequence>MVLQNGDINVSNSGSLSRINRAIIYPRLVRSLAQIRLFKIHPGEPGDAIRGAILIRDLDAPHHNEEVSYKALSHAWKERASKKTHGKDFVRSKTVFINDSPIEVTDNLLEALIVLRHSSSERVLWVDSLCIDQNNDAEKHHQVNLMRKIYRYAEEVIIWLGPEISEEKLEAELDKSRVSLLGKVFSTIGQFRTRSSHLETSQNIVDTVPSSSRRASKDVQSLYQISSLRPAGPSSKPTLNLFYFLRALAADIPFHLNKTKHVPAYLDQHKLLLALKLLMERSWWNRVWVIQETILATKATVVLGPIQAPWCMFVDAAIRYDLHAHSCCSGFLKNVDETLSDALSTFTRTILEFLQIRKMASISDDRPLCSSPGLRAELTLAWQKAAKPTANATLLDILQAARSREASDQRDKVYALLGLEDVSNNRTSLRPVYADKSLHQVLQETAVALFEATGSLDAILGSRKRYPANLSLPSWITDWSYFDASYERERLQAAKLFKSTVDRSTLFRELGSILQVRGMQLAVISDFSESLHPNKPYDFALDRLALWQAKAHASEPFWFEKRPLPPWKKKSYPSLSKGCEKVSNLFWQTICGGAICDFSNSSGYRRLTDDDRPIYRQWVKESMRRAFKGGRKFPSDKFREAGPPVMHASADPAHQLDHAIRAATVGRRFFQAGPDLYGLGPNSLKRDDLVFKILGISMPLVLRPLYGGNLGRYRVVGDCYVHGSMDWTDNERASVRYVSLL</sequence>